<evidence type="ECO:0000256" key="11">
    <source>
        <dbReference type="ARBA" id="ARBA00023144"/>
    </source>
</evidence>
<evidence type="ECO:0000259" key="16">
    <source>
        <dbReference type="Pfam" id="PF02744"/>
    </source>
</evidence>
<dbReference type="PROSITE" id="PS00117">
    <property type="entry name" value="GAL_P_UDP_TRANSF_I"/>
    <property type="match status" value="1"/>
</dbReference>
<comment type="similarity">
    <text evidence="4 14">Belongs to the galactose-1-phosphate uridylyltransferase type 1 family.</text>
</comment>
<proteinExistence type="inferred from homology"/>
<sequence>MRHAVRHLADGREIHYYDERDTHRDAVDTRDLPPRDPASEIRRDPLTGEWVALAAHRQTRTYKPPADLCPLCPSVPGRPTEVPESAYDVVVFENRFPSFSGGRGRCEVMCFTSDHQTSFGELSPERVRLIVDVWADRTEALSALPGVAQVYPFENRGDEIGVTLGHPHGQIYAYPFITPRTEKMLAVAAAAGGPVMGEVLAAERTSGKRVIAESAHWTAFVPEAARWPVEVHLVPHRRVPDLPALTPEERADFSRLYLKVLGRLDGLHDRELPYIAAWHQAPVSEGRDLAWLHLQVFSILRSADKLKYLAGSESGMAVWINDVTPESLADRLRAAPARYGFEEPAG</sequence>
<evidence type="ECO:0000256" key="6">
    <source>
        <dbReference type="ARBA" id="ARBA00016340"/>
    </source>
</evidence>
<evidence type="ECO:0000256" key="1">
    <source>
        <dbReference type="ARBA" id="ARBA00001107"/>
    </source>
</evidence>
<keyword evidence="7 14" id="KW-0808">Transferase</keyword>
<feature type="domain" description="Galactose-1-phosphate uridyl transferase C-terminal" evidence="16">
    <location>
        <begin position="198"/>
        <end position="335"/>
    </location>
</feature>
<evidence type="ECO:0000256" key="14">
    <source>
        <dbReference type="RuleBase" id="RU000506"/>
    </source>
</evidence>
<dbReference type="PANTHER" id="PTHR11943:SF1">
    <property type="entry name" value="GALACTOSE-1-PHOSPHATE URIDYLYLTRANSFERASE"/>
    <property type="match status" value="1"/>
</dbReference>
<comment type="catalytic activity">
    <reaction evidence="1 14">
        <text>alpha-D-galactose 1-phosphate + UDP-alpha-D-glucose = alpha-D-glucose 1-phosphate + UDP-alpha-D-galactose</text>
        <dbReference type="Rhea" id="RHEA:13989"/>
        <dbReference type="ChEBI" id="CHEBI:58336"/>
        <dbReference type="ChEBI" id="CHEBI:58601"/>
        <dbReference type="ChEBI" id="CHEBI:58885"/>
        <dbReference type="ChEBI" id="CHEBI:66914"/>
        <dbReference type="EC" id="2.7.7.12"/>
    </reaction>
</comment>
<feature type="domain" description="Galactose-1-phosphate uridyl transferase N-terminal" evidence="15">
    <location>
        <begin position="102"/>
        <end position="177"/>
    </location>
</feature>
<keyword evidence="11 14" id="KW-0299">Galactose metabolism</keyword>
<dbReference type="InterPro" id="IPR036265">
    <property type="entry name" value="HIT-like_sf"/>
</dbReference>
<evidence type="ECO:0000256" key="12">
    <source>
        <dbReference type="ARBA" id="ARBA00023277"/>
    </source>
</evidence>
<evidence type="ECO:0000256" key="4">
    <source>
        <dbReference type="ARBA" id="ARBA00010951"/>
    </source>
</evidence>
<dbReference type="Pfam" id="PF02744">
    <property type="entry name" value="GalP_UDP_tr_C"/>
    <property type="match status" value="1"/>
</dbReference>
<name>A0ABW0EL63_9PSEU</name>
<evidence type="ECO:0000256" key="3">
    <source>
        <dbReference type="ARBA" id="ARBA00004947"/>
    </source>
</evidence>
<dbReference type="PIRSF" id="PIRSF000808">
    <property type="entry name" value="GalT"/>
    <property type="match status" value="1"/>
</dbReference>
<evidence type="ECO:0000313" key="18">
    <source>
        <dbReference type="Proteomes" id="UP001596157"/>
    </source>
</evidence>
<evidence type="ECO:0000259" key="15">
    <source>
        <dbReference type="Pfam" id="PF01087"/>
    </source>
</evidence>
<comment type="caution">
    <text evidence="17">The sequence shown here is derived from an EMBL/GenBank/DDBJ whole genome shotgun (WGS) entry which is preliminary data.</text>
</comment>
<dbReference type="Pfam" id="PF01087">
    <property type="entry name" value="GalP_UDP_transf"/>
    <property type="match status" value="1"/>
</dbReference>
<dbReference type="InterPro" id="IPR019779">
    <property type="entry name" value="GalP_UDPtransf1_His-AS"/>
</dbReference>
<evidence type="ECO:0000256" key="2">
    <source>
        <dbReference type="ARBA" id="ARBA00001947"/>
    </source>
</evidence>
<evidence type="ECO:0000256" key="7">
    <source>
        <dbReference type="ARBA" id="ARBA00022679"/>
    </source>
</evidence>
<dbReference type="Gene3D" id="3.30.428.10">
    <property type="entry name" value="HIT-like"/>
    <property type="match status" value="2"/>
</dbReference>
<dbReference type="NCBIfam" id="TIGR00209">
    <property type="entry name" value="galT_1"/>
    <property type="match status" value="1"/>
</dbReference>
<evidence type="ECO:0000256" key="10">
    <source>
        <dbReference type="ARBA" id="ARBA00022833"/>
    </source>
</evidence>
<comment type="pathway">
    <text evidence="3 14">Carbohydrate metabolism; galactose metabolism.</text>
</comment>
<dbReference type="InterPro" id="IPR001937">
    <property type="entry name" value="GalP_UDPtransf1"/>
</dbReference>
<dbReference type="SUPFAM" id="SSF54197">
    <property type="entry name" value="HIT-like"/>
    <property type="match status" value="2"/>
</dbReference>
<dbReference type="EMBL" id="JBHSKF010000003">
    <property type="protein sequence ID" value="MFC5287088.1"/>
    <property type="molecule type" value="Genomic_DNA"/>
</dbReference>
<dbReference type="EC" id="2.7.7.12" evidence="5 13"/>
<dbReference type="InterPro" id="IPR005849">
    <property type="entry name" value="GalP_Utransf_N"/>
</dbReference>
<organism evidence="17 18">
    <name type="scientific">Actinokineospora guangxiensis</name>
    <dbReference type="NCBI Taxonomy" id="1490288"/>
    <lineage>
        <taxon>Bacteria</taxon>
        <taxon>Bacillati</taxon>
        <taxon>Actinomycetota</taxon>
        <taxon>Actinomycetes</taxon>
        <taxon>Pseudonocardiales</taxon>
        <taxon>Pseudonocardiaceae</taxon>
        <taxon>Actinokineospora</taxon>
    </lineage>
</organism>
<keyword evidence="10" id="KW-0862">Zinc</keyword>
<evidence type="ECO:0000256" key="13">
    <source>
        <dbReference type="NCBIfam" id="TIGR00209"/>
    </source>
</evidence>
<dbReference type="GO" id="GO:0008108">
    <property type="term" value="F:UDP-glucose:hexose-1-phosphate uridylyltransferase activity"/>
    <property type="evidence" value="ECO:0007669"/>
    <property type="project" value="UniProtKB-EC"/>
</dbReference>
<keyword evidence="12 14" id="KW-0119">Carbohydrate metabolism</keyword>
<evidence type="ECO:0000256" key="8">
    <source>
        <dbReference type="ARBA" id="ARBA00022695"/>
    </source>
</evidence>
<dbReference type="InterPro" id="IPR005850">
    <property type="entry name" value="GalP_Utransf_C"/>
</dbReference>
<gene>
    <name evidence="17" type="primary">galT</name>
    <name evidence="17" type="ORF">ACFPM7_08500</name>
</gene>
<reference evidence="18" key="1">
    <citation type="journal article" date="2019" name="Int. J. Syst. Evol. Microbiol.">
        <title>The Global Catalogue of Microorganisms (GCM) 10K type strain sequencing project: providing services to taxonomists for standard genome sequencing and annotation.</title>
        <authorList>
            <consortium name="The Broad Institute Genomics Platform"/>
            <consortium name="The Broad Institute Genome Sequencing Center for Infectious Disease"/>
            <person name="Wu L."/>
            <person name="Ma J."/>
        </authorList>
    </citation>
    <scope>NUCLEOTIDE SEQUENCE [LARGE SCALE GENOMIC DNA]</scope>
    <source>
        <strain evidence="18">CCUG 59778</strain>
    </source>
</reference>
<evidence type="ECO:0000313" key="17">
    <source>
        <dbReference type="EMBL" id="MFC5287088.1"/>
    </source>
</evidence>
<keyword evidence="18" id="KW-1185">Reference proteome</keyword>
<keyword evidence="9 14" id="KW-0479">Metal-binding</keyword>
<evidence type="ECO:0000256" key="9">
    <source>
        <dbReference type="ARBA" id="ARBA00022723"/>
    </source>
</evidence>
<comment type="cofactor">
    <cofactor evidence="2">
        <name>Zn(2+)</name>
        <dbReference type="ChEBI" id="CHEBI:29105"/>
    </cofactor>
</comment>
<protein>
    <recommendedName>
        <fullName evidence="6 13">Galactose-1-phosphate uridylyltransferase</fullName>
        <ecNumber evidence="5 13">2.7.7.12</ecNumber>
    </recommendedName>
</protein>
<dbReference type="RefSeq" id="WP_378245677.1">
    <property type="nucleotide sequence ID" value="NZ_JBHSKF010000003.1"/>
</dbReference>
<evidence type="ECO:0000256" key="5">
    <source>
        <dbReference type="ARBA" id="ARBA00012384"/>
    </source>
</evidence>
<dbReference type="Proteomes" id="UP001596157">
    <property type="component" value="Unassembled WGS sequence"/>
</dbReference>
<keyword evidence="8 14" id="KW-0548">Nucleotidyltransferase</keyword>
<dbReference type="PANTHER" id="PTHR11943">
    <property type="entry name" value="GALACTOSE-1-PHOSPHATE URIDYLYLTRANSFERASE"/>
    <property type="match status" value="1"/>
</dbReference>
<accession>A0ABW0EL63</accession>